<evidence type="ECO:0000313" key="3">
    <source>
        <dbReference type="Proteomes" id="UP000005546"/>
    </source>
</evidence>
<keyword evidence="3" id="KW-1185">Reference proteome</keyword>
<protein>
    <submittedName>
        <fullName evidence="2">Conserved domain protein</fullName>
    </submittedName>
</protein>
<evidence type="ECO:0000256" key="1">
    <source>
        <dbReference type="SAM" id="Phobius"/>
    </source>
</evidence>
<dbReference type="Proteomes" id="UP000005546">
    <property type="component" value="Unassembled WGS sequence"/>
</dbReference>
<dbReference type="HOGENOM" id="CLU_1729613_0_0_10"/>
<keyword evidence="1" id="KW-1133">Transmembrane helix</keyword>
<dbReference type="STRING" id="762982.HMPREF9442_01020"/>
<dbReference type="EMBL" id="AFBR01000024">
    <property type="protein sequence ID" value="EGG55628.1"/>
    <property type="molecule type" value="Genomic_DNA"/>
</dbReference>
<sequence>MGPTVHRRDGLSARLTTVKSVALVANSVVTVVPSVLIAAISPVRTIIGRGDMPTEKEAITAMAVSVRIMEGIVVKAGMPTEKGDITVRVASVRTTVDTVAKAVTVTVKEATTATIMVAVSVVRKAAMGTIVSAEAGRSSAVPAIMTPMPNIA</sequence>
<gene>
    <name evidence="2" type="ORF">HMPREF9442_01020</name>
</gene>
<evidence type="ECO:0000313" key="2">
    <source>
        <dbReference type="EMBL" id="EGG55628.1"/>
    </source>
</evidence>
<reference evidence="2 3" key="1">
    <citation type="submission" date="2011-02" db="EMBL/GenBank/DDBJ databases">
        <authorList>
            <person name="Weinstock G."/>
            <person name="Sodergren E."/>
            <person name="Clifton S."/>
            <person name="Fulton L."/>
            <person name="Fulton B."/>
            <person name="Courtney L."/>
            <person name="Fronick C."/>
            <person name="Harrison M."/>
            <person name="Strong C."/>
            <person name="Farmer C."/>
            <person name="Delahaunty K."/>
            <person name="Markovic C."/>
            <person name="Hall O."/>
            <person name="Minx P."/>
            <person name="Tomlinson C."/>
            <person name="Mitreva M."/>
            <person name="Hou S."/>
            <person name="Chen J."/>
            <person name="Wollam A."/>
            <person name="Pepin K.H."/>
            <person name="Johnson M."/>
            <person name="Bhonagiri V."/>
            <person name="Zhang X."/>
            <person name="Suruliraj S."/>
            <person name="Warren W."/>
            <person name="Chinwalla A."/>
            <person name="Mardis E.R."/>
            <person name="Wilson R.K."/>
        </authorList>
    </citation>
    <scope>NUCLEOTIDE SEQUENCE [LARGE SCALE GENOMIC DNA]</scope>
    <source>
        <strain evidence="2 3">YIT 11841</strain>
    </source>
</reference>
<name>F3QS65_9BACT</name>
<accession>F3QS65</accession>
<feature type="transmembrane region" description="Helical" evidence="1">
    <location>
        <begin position="20"/>
        <end position="40"/>
    </location>
</feature>
<proteinExistence type="predicted"/>
<comment type="caution">
    <text evidence="2">The sequence shown here is derived from an EMBL/GenBank/DDBJ whole genome shotgun (WGS) entry which is preliminary data.</text>
</comment>
<dbReference type="AlphaFoldDB" id="F3QS65"/>
<keyword evidence="1" id="KW-0812">Transmembrane</keyword>
<keyword evidence="1" id="KW-0472">Membrane</keyword>
<organism evidence="2 3">
    <name type="scientific">Paraprevotella xylaniphila YIT 11841</name>
    <dbReference type="NCBI Taxonomy" id="762982"/>
    <lineage>
        <taxon>Bacteria</taxon>
        <taxon>Pseudomonadati</taxon>
        <taxon>Bacteroidota</taxon>
        <taxon>Bacteroidia</taxon>
        <taxon>Bacteroidales</taxon>
        <taxon>Prevotellaceae</taxon>
        <taxon>Paraprevotella</taxon>
    </lineage>
</organism>